<dbReference type="Pfam" id="PF00593">
    <property type="entry name" value="TonB_dep_Rec_b-barrel"/>
    <property type="match status" value="1"/>
</dbReference>
<keyword evidence="4 8" id="KW-0812">Transmembrane</keyword>
<protein>
    <recommendedName>
        <fullName evidence="14">TonB-dependent receptor plug domain-containing protein</fullName>
    </recommendedName>
</protein>
<evidence type="ECO:0000256" key="6">
    <source>
        <dbReference type="ARBA" id="ARBA00023136"/>
    </source>
</evidence>
<dbReference type="SUPFAM" id="SSF56935">
    <property type="entry name" value="Porins"/>
    <property type="match status" value="1"/>
</dbReference>
<feature type="domain" description="TonB-dependent receptor-like beta-barrel" evidence="10">
    <location>
        <begin position="220"/>
        <end position="676"/>
    </location>
</feature>
<dbReference type="Proteomes" id="UP000215999">
    <property type="component" value="Unassembled WGS sequence"/>
</dbReference>
<evidence type="ECO:0000256" key="9">
    <source>
        <dbReference type="RuleBase" id="RU003357"/>
    </source>
</evidence>
<evidence type="ECO:0000313" key="12">
    <source>
        <dbReference type="EMBL" id="OZS41776.1"/>
    </source>
</evidence>
<accession>A0ABX4FSN6</accession>
<keyword evidence="2 8" id="KW-0813">Transport</keyword>
<evidence type="ECO:0008006" key="14">
    <source>
        <dbReference type="Google" id="ProtNLM"/>
    </source>
</evidence>
<dbReference type="PROSITE" id="PS52016">
    <property type="entry name" value="TONB_DEPENDENT_REC_3"/>
    <property type="match status" value="1"/>
</dbReference>
<keyword evidence="7 8" id="KW-0998">Cell outer membrane</keyword>
<comment type="similarity">
    <text evidence="8 9">Belongs to the TonB-dependent receptor family.</text>
</comment>
<dbReference type="InterPro" id="IPR037066">
    <property type="entry name" value="Plug_dom_sf"/>
</dbReference>
<comment type="caution">
    <text evidence="12">The sequence shown here is derived from an EMBL/GenBank/DDBJ whole genome shotgun (WGS) entry which is preliminary data.</text>
</comment>
<dbReference type="EMBL" id="NOIF01000234">
    <property type="protein sequence ID" value="OZS41776.1"/>
    <property type="molecule type" value="Genomic_DNA"/>
</dbReference>
<dbReference type="Gene3D" id="2.170.130.10">
    <property type="entry name" value="TonB-dependent receptor, plug domain"/>
    <property type="match status" value="1"/>
</dbReference>
<reference evidence="12 13" key="1">
    <citation type="journal article" date="2016" name="Antonie Van Leeuwenhoek">
        <title>Photobacterium sanguinicancri sp. nov. isolated from marine animals.</title>
        <authorList>
            <person name="Gomez-Gil B."/>
            <person name="Roque A."/>
            <person name="Rotllant G."/>
            <person name="Romalde J.L."/>
            <person name="Doce A."/>
            <person name="Eggermont M."/>
            <person name="Defoirdt T."/>
        </authorList>
    </citation>
    <scope>NUCLEOTIDE SEQUENCE [LARGE SCALE GENOMIC DNA]</scope>
    <source>
        <strain evidence="12 13">CAIM 1827</strain>
    </source>
</reference>
<evidence type="ECO:0000256" key="1">
    <source>
        <dbReference type="ARBA" id="ARBA00004571"/>
    </source>
</evidence>
<dbReference type="InterPro" id="IPR036942">
    <property type="entry name" value="Beta-barrel_TonB_sf"/>
</dbReference>
<evidence type="ECO:0000259" key="11">
    <source>
        <dbReference type="Pfam" id="PF07715"/>
    </source>
</evidence>
<keyword evidence="6 8" id="KW-0472">Membrane</keyword>
<dbReference type="RefSeq" id="WP_094958685.1">
    <property type="nucleotide sequence ID" value="NZ_NOIF01000234.1"/>
</dbReference>
<keyword evidence="13" id="KW-1185">Reference proteome</keyword>
<sequence>KSIHEQEATVKNISNITQAIIVKKLVHFLLLPTSYVISISSVNASQELEALMDMSLADLSRASVTLTSVAKKEQSLNKVPAAVHVITAEQIRRSGARTIPEALSLVPGVHVARLSDNNWAVAIRGANEILFNKLLVSIDGRSIFNPITSGVIWENIQMMMADIDRIEVLLGPAGTMWGGNAVNGVVNIISKSADETQGLYAEGTIGDKGYEEVNVRLGSTINDQTDARLSVSGVRSGYAVGEEGTFRNYNVNMRVDHSTYGSELTVQLGGYNTDIHTETETVHFVSIDLPPNEYDEYSRGISGMLNYDTEIKTGVLTVNVWADSHTINYEYFKGSYRNWDADVYYRLPVLDASELTMGGGGRTTQTEVLPILGLQPSDYRKGTRTQLYKDQASKYDSYNVYSQLETAVTDQLTTYFGVKVEYFGLVDRYEVLPQARLSYDYSPRHQFWTGLGRAVVTPSIIDTASTMVDFSVEQITQNSYQEISSIVRGNENLKTEAVTTLDIGHRYFLSNAFSTSTTLFFSQYKNIRGVGLDTSMPTGEPQVELAPWESEPLTMYQYIDNIEAKTWGTEFAVFWQPTFNFKVNVNYAYHQVLTACNNSDVCIDPSMSELMEPQPNHIASAQTMWDVTDSLQFDMMYKYIQGKNTNNANMGWDTISTLDARLAWQKKQDWPRLELMVDGILNNQPYYESNRNTAYKIERQVYLKAVWMMQ</sequence>
<dbReference type="InterPro" id="IPR000531">
    <property type="entry name" value="Beta-barrel_TonB"/>
</dbReference>
<proteinExistence type="inferred from homology"/>
<keyword evidence="5 9" id="KW-0798">TonB box</keyword>
<organism evidence="12 13">
    <name type="scientific">Photobacterium sanguinicancri</name>
    <dbReference type="NCBI Taxonomy" id="875932"/>
    <lineage>
        <taxon>Bacteria</taxon>
        <taxon>Pseudomonadati</taxon>
        <taxon>Pseudomonadota</taxon>
        <taxon>Gammaproteobacteria</taxon>
        <taxon>Vibrionales</taxon>
        <taxon>Vibrionaceae</taxon>
        <taxon>Photobacterium</taxon>
    </lineage>
</organism>
<feature type="domain" description="TonB-dependent receptor plug" evidence="11">
    <location>
        <begin position="76"/>
        <end position="185"/>
    </location>
</feature>
<evidence type="ECO:0000256" key="7">
    <source>
        <dbReference type="ARBA" id="ARBA00023237"/>
    </source>
</evidence>
<evidence type="ECO:0000256" key="5">
    <source>
        <dbReference type="ARBA" id="ARBA00023077"/>
    </source>
</evidence>
<name>A0ABX4FSN6_9GAMM</name>
<evidence type="ECO:0000256" key="2">
    <source>
        <dbReference type="ARBA" id="ARBA00022448"/>
    </source>
</evidence>
<dbReference type="Gene3D" id="2.40.170.20">
    <property type="entry name" value="TonB-dependent receptor, beta-barrel domain"/>
    <property type="match status" value="1"/>
</dbReference>
<dbReference type="InterPro" id="IPR012910">
    <property type="entry name" value="Plug_dom"/>
</dbReference>
<dbReference type="PANTHER" id="PTHR30069:SF27">
    <property type="entry name" value="BLL4766 PROTEIN"/>
    <property type="match status" value="1"/>
</dbReference>
<evidence type="ECO:0000256" key="4">
    <source>
        <dbReference type="ARBA" id="ARBA00022692"/>
    </source>
</evidence>
<feature type="non-terminal residue" evidence="12">
    <location>
        <position position="1"/>
    </location>
</feature>
<dbReference type="PANTHER" id="PTHR30069">
    <property type="entry name" value="TONB-DEPENDENT OUTER MEMBRANE RECEPTOR"/>
    <property type="match status" value="1"/>
</dbReference>
<evidence type="ECO:0000313" key="13">
    <source>
        <dbReference type="Proteomes" id="UP000215999"/>
    </source>
</evidence>
<keyword evidence="3 8" id="KW-1134">Transmembrane beta strand</keyword>
<evidence type="ECO:0000256" key="8">
    <source>
        <dbReference type="PROSITE-ProRule" id="PRU01360"/>
    </source>
</evidence>
<comment type="subcellular location">
    <subcellularLocation>
        <location evidence="1 8">Cell outer membrane</location>
        <topology evidence="1 8">Multi-pass membrane protein</topology>
    </subcellularLocation>
</comment>
<dbReference type="InterPro" id="IPR039426">
    <property type="entry name" value="TonB-dep_rcpt-like"/>
</dbReference>
<gene>
    <name evidence="12" type="ORF">ASV53_21940</name>
</gene>
<evidence type="ECO:0000256" key="3">
    <source>
        <dbReference type="ARBA" id="ARBA00022452"/>
    </source>
</evidence>
<dbReference type="Pfam" id="PF07715">
    <property type="entry name" value="Plug"/>
    <property type="match status" value="1"/>
</dbReference>
<evidence type="ECO:0000259" key="10">
    <source>
        <dbReference type="Pfam" id="PF00593"/>
    </source>
</evidence>